<evidence type="ECO:0000256" key="1">
    <source>
        <dbReference type="SAM" id="MobiDB-lite"/>
    </source>
</evidence>
<keyword evidence="3" id="KW-1185">Reference proteome</keyword>
<protein>
    <submittedName>
        <fullName evidence="2">OLC1v1038147C1</fullName>
    </submittedName>
</protein>
<feature type="compositionally biased region" description="Polar residues" evidence="1">
    <location>
        <begin position="7"/>
        <end position="18"/>
    </location>
</feature>
<feature type="region of interest" description="Disordered" evidence="1">
    <location>
        <begin position="1"/>
        <end position="20"/>
    </location>
</feature>
<reference evidence="2" key="1">
    <citation type="submission" date="2023-03" db="EMBL/GenBank/DDBJ databases">
        <authorList>
            <person name="Julca I."/>
        </authorList>
    </citation>
    <scope>NUCLEOTIDE SEQUENCE</scope>
</reference>
<name>A0AAV1D0M4_OLDCO</name>
<dbReference type="Proteomes" id="UP001161247">
    <property type="component" value="Chromosome 3"/>
</dbReference>
<organism evidence="2 3">
    <name type="scientific">Oldenlandia corymbosa var. corymbosa</name>
    <dbReference type="NCBI Taxonomy" id="529605"/>
    <lineage>
        <taxon>Eukaryota</taxon>
        <taxon>Viridiplantae</taxon>
        <taxon>Streptophyta</taxon>
        <taxon>Embryophyta</taxon>
        <taxon>Tracheophyta</taxon>
        <taxon>Spermatophyta</taxon>
        <taxon>Magnoliopsida</taxon>
        <taxon>eudicotyledons</taxon>
        <taxon>Gunneridae</taxon>
        <taxon>Pentapetalae</taxon>
        <taxon>asterids</taxon>
        <taxon>lamiids</taxon>
        <taxon>Gentianales</taxon>
        <taxon>Rubiaceae</taxon>
        <taxon>Rubioideae</taxon>
        <taxon>Spermacoceae</taxon>
        <taxon>Hedyotis-Oldenlandia complex</taxon>
        <taxon>Oldenlandia</taxon>
    </lineage>
</organism>
<sequence length="135" mass="14834">MVEEQSKSSTSSNPSDGTTKVEKVLEEFIRNDDKNGFVSFIRSFSEDGSFSHTENMPPLDEIMMWICCHSAEGCATSLLEGETGLPAVVVDDLINVPLPDGLYPLHHAARNLRSRLTDLCFCAMVLALICLVVLN</sequence>
<evidence type="ECO:0000313" key="2">
    <source>
        <dbReference type="EMBL" id="CAI9100956.1"/>
    </source>
</evidence>
<evidence type="ECO:0000313" key="3">
    <source>
        <dbReference type="Proteomes" id="UP001161247"/>
    </source>
</evidence>
<gene>
    <name evidence="2" type="ORF">OLC1_LOCUS10656</name>
</gene>
<proteinExistence type="predicted"/>
<dbReference type="AlphaFoldDB" id="A0AAV1D0M4"/>
<accession>A0AAV1D0M4</accession>
<dbReference type="EMBL" id="OX459120">
    <property type="protein sequence ID" value="CAI9100956.1"/>
    <property type="molecule type" value="Genomic_DNA"/>
</dbReference>